<evidence type="ECO:0000256" key="1">
    <source>
        <dbReference type="SAM" id="MobiDB-lite"/>
    </source>
</evidence>
<dbReference type="InterPro" id="IPR051888">
    <property type="entry name" value="UPF0148_domain"/>
</dbReference>
<dbReference type="STRING" id="670483.S7S0M7"/>
<accession>S7S0M7</accession>
<protein>
    <submittedName>
        <fullName evidence="2">Uncharacterized protein</fullName>
    </submittedName>
</protein>
<evidence type="ECO:0000313" key="3">
    <source>
        <dbReference type="Proteomes" id="UP000030669"/>
    </source>
</evidence>
<sequence>MARVIDVSSKLGEYMLKGWVLTDRPCPRGCNVPLMRSPSGTTPVVQFCANCDGGPSSVSSRSTRPYVDRTSPSSPSIAPSTHYSRASTPPTEVSSALSSPTFAPPLDTAESLRRRQQSDAASAEIGKRLLKGWAMLADECPNPGCYGIPLVRPPKPDGGKDPRKECVACGTVYVDERDASGWERLVPLEASSASHQGPSSNSTPSGESSGEPLKPQDKGKSVAHDEIPDVPRLSLPPIDGENAHSTMPSPEVRPYETAAKASTAADGYSSLQAPVGALEKALLALCERLVRLSSLPDMLDPASIAQTADAISRVIQALTQVKQLQAATSGLPSHS</sequence>
<name>S7S0M7_GLOTA</name>
<dbReference type="HOGENOM" id="CLU_069689_0_0_1"/>
<dbReference type="EMBL" id="KB469297">
    <property type="protein sequence ID" value="EPQ59289.1"/>
    <property type="molecule type" value="Genomic_DNA"/>
</dbReference>
<dbReference type="InterPro" id="IPR009563">
    <property type="entry name" value="SSSCA1"/>
</dbReference>
<feature type="compositionally biased region" description="Polar residues" evidence="1">
    <location>
        <begin position="81"/>
        <end position="101"/>
    </location>
</feature>
<reference evidence="2 3" key="1">
    <citation type="journal article" date="2012" name="Science">
        <title>The Paleozoic origin of enzymatic lignin decomposition reconstructed from 31 fungal genomes.</title>
        <authorList>
            <person name="Floudas D."/>
            <person name="Binder M."/>
            <person name="Riley R."/>
            <person name="Barry K."/>
            <person name="Blanchette R.A."/>
            <person name="Henrissat B."/>
            <person name="Martinez A.T."/>
            <person name="Otillar R."/>
            <person name="Spatafora J.W."/>
            <person name="Yadav J.S."/>
            <person name="Aerts A."/>
            <person name="Benoit I."/>
            <person name="Boyd A."/>
            <person name="Carlson A."/>
            <person name="Copeland A."/>
            <person name="Coutinho P.M."/>
            <person name="de Vries R.P."/>
            <person name="Ferreira P."/>
            <person name="Findley K."/>
            <person name="Foster B."/>
            <person name="Gaskell J."/>
            <person name="Glotzer D."/>
            <person name="Gorecki P."/>
            <person name="Heitman J."/>
            <person name="Hesse C."/>
            <person name="Hori C."/>
            <person name="Igarashi K."/>
            <person name="Jurgens J.A."/>
            <person name="Kallen N."/>
            <person name="Kersten P."/>
            <person name="Kohler A."/>
            <person name="Kuees U."/>
            <person name="Kumar T.K.A."/>
            <person name="Kuo A."/>
            <person name="LaButti K."/>
            <person name="Larrondo L.F."/>
            <person name="Lindquist E."/>
            <person name="Ling A."/>
            <person name="Lombard V."/>
            <person name="Lucas S."/>
            <person name="Lundell T."/>
            <person name="Martin R."/>
            <person name="McLaughlin D.J."/>
            <person name="Morgenstern I."/>
            <person name="Morin E."/>
            <person name="Murat C."/>
            <person name="Nagy L.G."/>
            <person name="Nolan M."/>
            <person name="Ohm R.A."/>
            <person name="Patyshakuliyeva A."/>
            <person name="Rokas A."/>
            <person name="Ruiz-Duenas F.J."/>
            <person name="Sabat G."/>
            <person name="Salamov A."/>
            <person name="Samejima M."/>
            <person name="Schmutz J."/>
            <person name="Slot J.C."/>
            <person name="St John F."/>
            <person name="Stenlid J."/>
            <person name="Sun H."/>
            <person name="Sun S."/>
            <person name="Syed K."/>
            <person name="Tsang A."/>
            <person name="Wiebenga A."/>
            <person name="Young D."/>
            <person name="Pisabarro A."/>
            <person name="Eastwood D.C."/>
            <person name="Martin F."/>
            <person name="Cullen D."/>
            <person name="Grigoriev I.V."/>
            <person name="Hibbett D.S."/>
        </authorList>
    </citation>
    <scope>NUCLEOTIDE SEQUENCE [LARGE SCALE GENOMIC DNA]</scope>
    <source>
        <strain evidence="2 3">ATCC 11539</strain>
    </source>
</reference>
<dbReference type="eggNOG" id="ENOG502S87J">
    <property type="taxonomic scope" value="Eukaryota"/>
</dbReference>
<dbReference type="GeneID" id="19299822"/>
<dbReference type="KEGG" id="gtr:GLOTRDRAFT_114023"/>
<keyword evidence="3" id="KW-1185">Reference proteome</keyword>
<dbReference type="Pfam" id="PF06677">
    <property type="entry name" value="Auto_anti-p27"/>
    <property type="match status" value="2"/>
</dbReference>
<feature type="compositionally biased region" description="Low complexity" evidence="1">
    <location>
        <begin position="197"/>
        <end position="212"/>
    </location>
</feature>
<dbReference type="PANTHER" id="PTHR16537:SF1">
    <property type="entry name" value="PROTEIN ZNRD2"/>
    <property type="match status" value="1"/>
</dbReference>
<dbReference type="OMA" id="MLKGWIL"/>
<evidence type="ECO:0000313" key="2">
    <source>
        <dbReference type="EMBL" id="EPQ59289.1"/>
    </source>
</evidence>
<organism evidence="2 3">
    <name type="scientific">Gloeophyllum trabeum (strain ATCC 11539 / FP-39264 / Madison 617)</name>
    <name type="common">Brown rot fungus</name>
    <dbReference type="NCBI Taxonomy" id="670483"/>
    <lineage>
        <taxon>Eukaryota</taxon>
        <taxon>Fungi</taxon>
        <taxon>Dikarya</taxon>
        <taxon>Basidiomycota</taxon>
        <taxon>Agaricomycotina</taxon>
        <taxon>Agaricomycetes</taxon>
        <taxon>Gloeophyllales</taxon>
        <taxon>Gloeophyllaceae</taxon>
        <taxon>Gloeophyllum</taxon>
    </lineage>
</organism>
<dbReference type="Proteomes" id="UP000030669">
    <property type="component" value="Unassembled WGS sequence"/>
</dbReference>
<feature type="compositionally biased region" description="Low complexity" evidence="1">
    <location>
        <begin position="71"/>
        <end position="80"/>
    </location>
</feature>
<feature type="region of interest" description="Disordered" evidence="1">
    <location>
        <begin position="190"/>
        <end position="258"/>
    </location>
</feature>
<dbReference type="RefSeq" id="XP_007862322.1">
    <property type="nucleotide sequence ID" value="XM_007864131.1"/>
</dbReference>
<feature type="region of interest" description="Disordered" evidence="1">
    <location>
        <begin position="54"/>
        <end position="121"/>
    </location>
</feature>
<gene>
    <name evidence="2" type="ORF">GLOTRDRAFT_114023</name>
</gene>
<dbReference type="PANTHER" id="PTHR16537">
    <property type="entry name" value="SJOEGREN SYNDROME/SCLERODERMA AUTOANTIGEN 1"/>
    <property type="match status" value="1"/>
</dbReference>
<dbReference type="AlphaFoldDB" id="S7S0M7"/>
<feature type="compositionally biased region" description="Basic and acidic residues" evidence="1">
    <location>
        <begin position="214"/>
        <end position="229"/>
    </location>
</feature>
<dbReference type="OrthoDB" id="28939at2759"/>
<proteinExistence type="predicted"/>